<evidence type="ECO:0000313" key="2">
    <source>
        <dbReference type="EMBL" id="MEK7953773.1"/>
    </source>
</evidence>
<dbReference type="EMBL" id="JBBUKT010000013">
    <property type="protein sequence ID" value="MEK7953773.1"/>
    <property type="molecule type" value="Genomic_DNA"/>
</dbReference>
<accession>A0ABU9B167</accession>
<gene>
    <name evidence="2" type="ORF">WKV53_24875</name>
</gene>
<protein>
    <submittedName>
        <fullName evidence="2">Uncharacterized protein</fullName>
    </submittedName>
</protein>
<name>A0ABU9B167_9BACT</name>
<sequence>MLSDSNERAPFLVPFIVALLLGIPASILWHFVSTQYGLLVSGITILLGLSCGLGARFAGSGYHPAGSAIIATMILIVINISITTILVMSVESGQPVLATLQTLVSHGSFTDFANQCAIVGGNTFIRYPVALYAAYLVSDAS</sequence>
<keyword evidence="1" id="KW-0472">Membrane</keyword>
<dbReference type="Proteomes" id="UP001371305">
    <property type="component" value="Unassembled WGS sequence"/>
</dbReference>
<organism evidence="2 3">
    <name type="scientific">Luteolibacter soli</name>
    <dbReference type="NCBI Taxonomy" id="3135280"/>
    <lineage>
        <taxon>Bacteria</taxon>
        <taxon>Pseudomonadati</taxon>
        <taxon>Verrucomicrobiota</taxon>
        <taxon>Verrucomicrobiia</taxon>
        <taxon>Verrucomicrobiales</taxon>
        <taxon>Verrucomicrobiaceae</taxon>
        <taxon>Luteolibacter</taxon>
    </lineage>
</organism>
<reference evidence="2 3" key="1">
    <citation type="submission" date="2024-04" db="EMBL/GenBank/DDBJ databases">
        <title>Luteolibacter sp. isolated from soil.</title>
        <authorList>
            <person name="An J."/>
        </authorList>
    </citation>
    <scope>NUCLEOTIDE SEQUENCE [LARGE SCALE GENOMIC DNA]</scope>
    <source>
        <strain evidence="2 3">Y139</strain>
    </source>
</reference>
<feature type="transmembrane region" description="Helical" evidence="1">
    <location>
        <begin position="69"/>
        <end position="90"/>
    </location>
</feature>
<keyword evidence="1" id="KW-1133">Transmembrane helix</keyword>
<evidence type="ECO:0000313" key="3">
    <source>
        <dbReference type="Proteomes" id="UP001371305"/>
    </source>
</evidence>
<keyword evidence="1" id="KW-0812">Transmembrane</keyword>
<dbReference type="RefSeq" id="WP_341407539.1">
    <property type="nucleotide sequence ID" value="NZ_JBBUKT010000013.1"/>
</dbReference>
<keyword evidence="3" id="KW-1185">Reference proteome</keyword>
<evidence type="ECO:0000256" key="1">
    <source>
        <dbReference type="SAM" id="Phobius"/>
    </source>
</evidence>
<comment type="caution">
    <text evidence="2">The sequence shown here is derived from an EMBL/GenBank/DDBJ whole genome shotgun (WGS) entry which is preliminary data.</text>
</comment>
<feature type="transmembrane region" description="Helical" evidence="1">
    <location>
        <begin position="38"/>
        <end position="57"/>
    </location>
</feature>
<proteinExistence type="predicted"/>
<feature type="transmembrane region" description="Helical" evidence="1">
    <location>
        <begin position="12"/>
        <end position="32"/>
    </location>
</feature>